<feature type="signal peptide" evidence="1">
    <location>
        <begin position="1"/>
        <end position="21"/>
    </location>
</feature>
<dbReference type="Gene3D" id="1.20.1270.50">
    <property type="entry name" value="Glycoside hydrolase family 38, central domain"/>
    <property type="match status" value="1"/>
</dbReference>
<dbReference type="AlphaFoldDB" id="A0AA35RGR4"/>
<dbReference type="InterPro" id="IPR000602">
    <property type="entry name" value="Glyco_hydro_38_N"/>
</dbReference>
<comment type="caution">
    <text evidence="3">The sequence shown here is derived from an EMBL/GenBank/DDBJ whole genome shotgun (WGS) entry which is preliminary data.</text>
</comment>
<dbReference type="PANTHER" id="PTHR11607:SF3">
    <property type="entry name" value="LYSOSOMAL ALPHA-MANNOSIDASE"/>
    <property type="match status" value="1"/>
</dbReference>
<evidence type="ECO:0000313" key="3">
    <source>
        <dbReference type="EMBL" id="CAI8011180.1"/>
    </source>
</evidence>
<dbReference type="EMBL" id="CASHTH010001085">
    <property type="protein sequence ID" value="CAI8011180.1"/>
    <property type="molecule type" value="Genomic_DNA"/>
</dbReference>
<dbReference type="InterPro" id="IPR011330">
    <property type="entry name" value="Glyco_hydro/deAcase_b/a-brl"/>
</dbReference>
<evidence type="ECO:0000313" key="4">
    <source>
        <dbReference type="Proteomes" id="UP001174909"/>
    </source>
</evidence>
<organism evidence="3 4">
    <name type="scientific">Geodia barretti</name>
    <name type="common">Barrett's horny sponge</name>
    <dbReference type="NCBI Taxonomy" id="519541"/>
    <lineage>
        <taxon>Eukaryota</taxon>
        <taxon>Metazoa</taxon>
        <taxon>Porifera</taxon>
        <taxon>Demospongiae</taxon>
        <taxon>Heteroscleromorpha</taxon>
        <taxon>Tetractinellida</taxon>
        <taxon>Astrophorina</taxon>
        <taxon>Geodiidae</taxon>
        <taxon>Geodia</taxon>
    </lineage>
</organism>
<dbReference type="InterPro" id="IPR037094">
    <property type="entry name" value="Glyco_hydro_38_cen_sf"/>
</dbReference>
<dbReference type="Proteomes" id="UP001174909">
    <property type="component" value="Unassembled WGS sequence"/>
</dbReference>
<keyword evidence="4" id="KW-1185">Reference proteome</keyword>
<protein>
    <submittedName>
        <fullName evidence="3">Lysosomal alpha-mannosidase</fullName>
    </submittedName>
</protein>
<feature type="domain" description="Glycoside hydrolase family 38 N-terminal" evidence="2">
    <location>
        <begin position="28"/>
        <end position="342"/>
    </location>
</feature>
<sequence length="362" mass="41628">MASLAAVCLLLLAVATVAVTASDDKIYVHIVPHTHDDVGWLKTVDEYFYGANNSIQHAGVQYILDTVVDELQKNPNRTFIYVEMAFFVRWWNEQTDETKQIVRKLVTETRQLEFINAGWCMNDEAATDYNAIIDQMSIGLRFVEENFGPSARPRVGWHIDPFGHSSQMASIHSQLGMDGFFFARIDYDDKNQRLSDKTMEMVWQSSQSLGAAGDIFTGVLYYFYGPPPGFCFDVRCSDQPIQDDPKLFGYNVDGRVASFVKAAQEQAAHYASNHIMFTMGSDFNYENALEWYKNLDKLVHYVNKKMGDQVEVFYSTPSRYLDALNKLNLTWTTKTDDFFPYADNPHSFWTGIYTFSIYRFYL</sequence>
<evidence type="ECO:0000256" key="1">
    <source>
        <dbReference type="SAM" id="SignalP"/>
    </source>
</evidence>
<accession>A0AA35RGR4</accession>
<dbReference type="InterPro" id="IPR050843">
    <property type="entry name" value="Glycosyl_Hydrlase_38"/>
</dbReference>
<dbReference type="GO" id="GO:0004559">
    <property type="term" value="F:alpha-mannosidase activity"/>
    <property type="evidence" value="ECO:0007669"/>
    <property type="project" value="InterPro"/>
</dbReference>
<keyword evidence="1" id="KW-0732">Signal</keyword>
<dbReference type="SUPFAM" id="SSF88713">
    <property type="entry name" value="Glycoside hydrolase/deacetylase"/>
    <property type="match status" value="1"/>
</dbReference>
<proteinExistence type="predicted"/>
<dbReference type="Gene3D" id="3.20.110.10">
    <property type="entry name" value="Glycoside hydrolase 38, N terminal domain"/>
    <property type="match status" value="1"/>
</dbReference>
<dbReference type="PANTHER" id="PTHR11607">
    <property type="entry name" value="ALPHA-MANNOSIDASE"/>
    <property type="match status" value="1"/>
</dbReference>
<evidence type="ECO:0000259" key="2">
    <source>
        <dbReference type="Pfam" id="PF01074"/>
    </source>
</evidence>
<dbReference type="GO" id="GO:0006013">
    <property type="term" value="P:mannose metabolic process"/>
    <property type="evidence" value="ECO:0007669"/>
    <property type="project" value="InterPro"/>
</dbReference>
<reference evidence="3" key="1">
    <citation type="submission" date="2023-03" db="EMBL/GenBank/DDBJ databases">
        <authorList>
            <person name="Steffen K."/>
            <person name="Cardenas P."/>
        </authorList>
    </citation>
    <scope>NUCLEOTIDE SEQUENCE</scope>
</reference>
<dbReference type="CDD" id="cd10810">
    <property type="entry name" value="GH38N_AMII_LAM_like"/>
    <property type="match status" value="1"/>
</dbReference>
<name>A0AA35RGR4_GEOBA</name>
<dbReference type="FunFam" id="3.20.110.10:FF:000001">
    <property type="entry name" value="Alpha-mannosidase"/>
    <property type="match status" value="1"/>
</dbReference>
<dbReference type="Pfam" id="PF01074">
    <property type="entry name" value="Glyco_hydro_38N"/>
    <property type="match status" value="1"/>
</dbReference>
<gene>
    <name evidence="3" type="ORF">GBAR_LOCUS7259</name>
</gene>
<feature type="chain" id="PRO_5041282305" evidence="1">
    <location>
        <begin position="22"/>
        <end position="362"/>
    </location>
</feature>
<dbReference type="InterPro" id="IPR027291">
    <property type="entry name" value="Glyco_hydro_38_N_sf"/>
</dbReference>
<dbReference type="GO" id="GO:0005764">
    <property type="term" value="C:lysosome"/>
    <property type="evidence" value="ECO:0007669"/>
    <property type="project" value="TreeGrafter"/>
</dbReference>